<dbReference type="WBParaSite" id="jg17622">
    <property type="protein sequence ID" value="jg17622"/>
    <property type="gene ID" value="jg17622"/>
</dbReference>
<protein>
    <recommendedName>
        <fullName evidence="2">Ground-like domain-containing protein</fullName>
    </recommendedName>
</protein>
<sequence>MLPSGSNILFIFFVRSFFFSPTSTLEHQSTSNKEEREGEEAFFASNSTSKNQMFDLLLTKFSSPSSKAFDSSKMRDSLPPSSTYSLLAGDVPANHPLLCPQPDHPHVHVSVAQTLSSTTTVPSSANVSTPSITLSSSPLQVFCASMPSCPIPPPLPVPRPPQILMPQNDCCCNCQGGCRVKYANLGAFKARGTRIRGFGENSNARCNSAALQRIIVESISEEIDTSKRIIQQKAQETYDSKSFNVVCGKGNFLLWFTLNCFAKKACREVLNE</sequence>
<evidence type="ECO:0000313" key="4">
    <source>
        <dbReference type="WBParaSite" id="jg17622"/>
    </source>
</evidence>
<evidence type="ECO:0000259" key="2">
    <source>
        <dbReference type="Pfam" id="PF04155"/>
    </source>
</evidence>
<evidence type="ECO:0000256" key="1">
    <source>
        <dbReference type="SAM" id="SignalP"/>
    </source>
</evidence>
<proteinExistence type="predicted"/>
<accession>A0A915DAM4</accession>
<dbReference type="Pfam" id="PF04155">
    <property type="entry name" value="Ground-like"/>
    <property type="match status" value="1"/>
</dbReference>
<dbReference type="AlphaFoldDB" id="A0A915DAM4"/>
<evidence type="ECO:0000313" key="3">
    <source>
        <dbReference type="Proteomes" id="UP000887574"/>
    </source>
</evidence>
<dbReference type="Proteomes" id="UP000887574">
    <property type="component" value="Unplaced"/>
</dbReference>
<reference evidence="4" key="1">
    <citation type="submission" date="2022-11" db="UniProtKB">
        <authorList>
            <consortium name="WormBaseParasite"/>
        </authorList>
    </citation>
    <scope>IDENTIFICATION</scope>
</reference>
<organism evidence="3 4">
    <name type="scientific">Ditylenchus dipsaci</name>
    <dbReference type="NCBI Taxonomy" id="166011"/>
    <lineage>
        <taxon>Eukaryota</taxon>
        <taxon>Metazoa</taxon>
        <taxon>Ecdysozoa</taxon>
        <taxon>Nematoda</taxon>
        <taxon>Chromadorea</taxon>
        <taxon>Rhabditida</taxon>
        <taxon>Tylenchina</taxon>
        <taxon>Tylenchomorpha</taxon>
        <taxon>Sphaerularioidea</taxon>
        <taxon>Anguinidae</taxon>
        <taxon>Anguininae</taxon>
        <taxon>Ditylenchus</taxon>
    </lineage>
</organism>
<feature type="signal peptide" evidence="1">
    <location>
        <begin position="1"/>
        <end position="24"/>
    </location>
</feature>
<feature type="chain" id="PRO_5037938728" description="Ground-like domain-containing protein" evidence="1">
    <location>
        <begin position="25"/>
        <end position="272"/>
    </location>
</feature>
<name>A0A915DAM4_9BILA</name>
<keyword evidence="1" id="KW-0732">Signal</keyword>
<dbReference type="InterPro" id="IPR007284">
    <property type="entry name" value="Ground-like_dom"/>
</dbReference>
<keyword evidence="3" id="KW-1185">Reference proteome</keyword>
<feature type="domain" description="Ground-like" evidence="2">
    <location>
        <begin position="205"/>
        <end position="253"/>
    </location>
</feature>